<organism evidence="2 3">
    <name type="scientific">Abyssalbus ytuae</name>
    <dbReference type="NCBI Taxonomy" id="2926907"/>
    <lineage>
        <taxon>Bacteria</taxon>
        <taxon>Pseudomonadati</taxon>
        <taxon>Bacteroidota</taxon>
        <taxon>Flavobacteriia</taxon>
        <taxon>Flavobacteriales</taxon>
        <taxon>Flavobacteriaceae</taxon>
        <taxon>Abyssalbus</taxon>
    </lineage>
</organism>
<evidence type="ECO:0000313" key="2">
    <source>
        <dbReference type="EMBL" id="UOB18118.1"/>
    </source>
</evidence>
<feature type="signal peptide" evidence="1">
    <location>
        <begin position="1"/>
        <end position="23"/>
    </location>
</feature>
<reference evidence="2" key="1">
    <citation type="submission" date="2022-03" db="EMBL/GenBank/DDBJ databases">
        <title>Description of Abyssus ytuae gen. nov., sp. nov., a novel member of the family Flavobacteriaceae isolated from the sediment of Mariana Trench.</title>
        <authorList>
            <person name="Zhang J."/>
            <person name="Xu X."/>
        </authorList>
    </citation>
    <scope>NUCLEOTIDE SEQUENCE</scope>
    <source>
        <strain evidence="2">MT3330</strain>
    </source>
</reference>
<name>A0A9E6ZUM9_9FLAO</name>
<proteinExistence type="predicted"/>
<sequence length="113" mass="12308">MKKLMRSTLMVVLLIAVSTSCDNNVEEDNINSGTDECPDISFSTQVKPVIDNNCISCHNGSQFPDLRTYDGVSNNAAIVKDQVVNRTMPIGGSLTNEEIELISCWVDNGALNN</sequence>
<keyword evidence="1" id="KW-0732">Signal</keyword>
<dbReference type="KEGG" id="fbm:MQE35_02185"/>
<accession>A0A9E6ZUM9</accession>
<dbReference type="GO" id="GO:0020037">
    <property type="term" value="F:heme binding"/>
    <property type="evidence" value="ECO:0007669"/>
    <property type="project" value="InterPro"/>
</dbReference>
<evidence type="ECO:0000256" key="1">
    <source>
        <dbReference type="SAM" id="SignalP"/>
    </source>
</evidence>
<dbReference type="PROSITE" id="PS51257">
    <property type="entry name" value="PROKAR_LIPOPROTEIN"/>
    <property type="match status" value="1"/>
</dbReference>
<evidence type="ECO:0000313" key="3">
    <source>
        <dbReference type="Proteomes" id="UP000831290"/>
    </source>
</evidence>
<dbReference type="Proteomes" id="UP000831290">
    <property type="component" value="Chromosome"/>
</dbReference>
<dbReference type="SUPFAM" id="SSF46626">
    <property type="entry name" value="Cytochrome c"/>
    <property type="match status" value="1"/>
</dbReference>
<feature type="chain" id="PRO_5038408842" evidence="1">
    <location>
        <begin position="24"/>
        <end position="113"/>
    </location>
</feature>
<dbReference type="AlphaFoldDB" id="A0A9E6ZUM9"/>
<gene>
    <name evidence="2" type="ORF">MQE35_02185</name>
</gene>
<dbReference type="InterPro" id="IPR036909">
    <property type="entry name" value="Cyt_c-like_dom_sf"/>
</dbReference>
<dbReference type="GO" id="GO:0009055">
    <property type="term" value="F:electron transfer activity"/>
    <property type="evidence" value="ECO:0007669"/>
    <property type="project" value="InterPro"/>
</dbReference>
<dbReference type="EMBL" id="CP094358">
    <property type="protein sequence ID" value="UOB18118.1"/>
    <property type="molecule type" value="Genomic_DNA"/>
</dbReference>
<keyword evidence="3" id="KW-1185">Reference proteome</keyword>
<dbReference type="RefSeq" id="WP_255844093.1">
    <property type="nucleotide sequence ID" value="NZ_CP094358.1"/>
</dbReference>
<protein>
    <submittedName>
        <fullName evidence="2">Cytochrome c</fullName>
    </submittedName>
</protein>